<dbReference type="Proteomes" id="UP000053593">
    <property type="component" value="Unassembled WGS sequence"/>
</dbReference>
<dbReference type="HOGENOM" id="CLU_1810738_0_0_1"/>
<keyword evidence="2" id="KW-1185">Reference proteome</keyword>
<name>A0A0D0CGK4_9AGAR</name>
<feature type="non-terminal residue" evidence="1">
    <location>
        <position position="1"/>
    </location>
</feature>
<gene>
    <name evidence="1" type="ORF">GYMLUDRAFT_139256</name>
</gene>
<evidence type="ECO:0000313" key="2">
    <source>
        <dbReference type="Proteomes" id="UP000053593"/>
    </source>
</evidence>
<reference evidence="1 2" key="1">
    <citation type="submission" date="2014-04" db="EMBL/GenBank/DDBJ databases">
        <title>Evolutionary Origins and Diversification of the Mycorrhizal Mutualists.</title>
        <authorList>
            <consortium name="DOE Joint Genome Institute"/>
            <consortium name="Mycorrhizal Genomics Consortium"/>
            <person name="Kohler A."/>
            <person name="Kuo A."/>
            <person name="Nagy L.G."/>
            <person name="Floudas D."/>
            <person name="Copeland A."/>
            <person name="Barry K.W."/>
            <person name="Cichocki N."/>
            <person name="Veneault-Fourrey C."/>
            <person name="LaButti K."/>
            <person name="Lindquist E.A."/>
            <person name="Lipzen A."/>
            <person name="Lundell T."/>
            <person name="Morin E."/>
            <person name="Murat C."/>
            <person name="Riley R."/>
            <person name="Ohm R."/>
            <person name="Sun H."/>
            <person name="Tunlid A."/>
            <person name="Henrissat B."/>
            <person name="Grigoriev I.V."/>
            <person name="Hibbett D.S."/>
            <person name="Martin F."/>
        </authorList>
    </citation>
    <scope>NUCLEOTIDE SEQUENCE [LARGE SCALE GENOMIC DNA]</scope>
    <source>
        <strain evidence="1 2">FD-317 M1</strain>
    </source>
</reference>
<proteinExistence type="predicted"/>
<accession>A0A0D0CGK4</accession>
<evidence type="ECO:0000313" key="1">
    <source>
        <dbReference type="EMBL" id="KIK54048.1"/>
    </source>
</evidence>
<dbReference type="OrthoDB" id="341421at2759"/>
<feature type="non-terminal residue" evidence="1">
    <location>
        <position position="143"/>
    </location>
</feature>
<dbReference type="EMBL" id="KN834820">
    <property type="protein sequence ID" value="KIK54048.1"/>
    <property type="molecule type" value="Genomic_DNA"/>
</dbReference>
<protein>
    <recommendedName>
        <fullName evidence="3">MYND-type domain-containing protein</fullName>
    </recommendedName>
</protein>
<evidence type="ECO:0008006" key="3">
    <source>
        <dbReference type="Google" id="ProtNLM"/>
    </source>
</evidence>
<sequence length="143" mass="16418">CSQCWVSHSVSNPLKRCTGCFHAKYCIGCCSLERPFLTLFIQSETCQKRAWPAHKAACHENREKMSTWSPEHLDVLSALSKFIAKHTPMIGQSAIRAFTLHSRPEQALQEFMVIKVTDHRHLFPNNRIRCETAFYITDASVHE</sequence>
<dbReference type="AlphaFoldDB" id="A0A0D0CGK4"/>
<organism evidence="1 2">
    <name type="scientific">Collybiopsis luxurians FD-317 M1</name>
    <dbReference type="NCBI Taxonomy" id="944289"/>
    <lineage>
        <taxon>Eukaryota</taxon>
        <taxon>Fungi</taxon>
        <taxon>Dikarya</taxon>
        <taxon>Basidiomycota</taxon>
        <taxon>Agaricomycotina</taxon>
        <taxon>Agaricomycetes</taxon>
        <taxon>Agaricomycetidae</taxon>
        <taxon>Agaricales</taxon>
        <taxon>Marasmiineae</taxon>
        <taxon>Omphalotaceae</taxon>
        <taxon>Collybiopsis</taxon>
        <taxon>Collybiopsis luxurians</taxon>
    </lineage>
</organism>